<dbReference type="EC" id="2.4.1.186" evidence="10"/>
<gene>
    <name evidence="15" type="ORF">O181_006413</name>
</gene>
<comment type="catalytic activity">
    <reaction evidence="11">
        <text>[1,4-alpha-D-glucosyl](n)-L-tyrosyl-[glycogenin] + UDP-alpha-D-glucose = [1,4-alpha-D-glucosyl](n+1)-L-tyrosyl-[glycogenin] + UDP + H(+)</text>
        <dbReference type="Rhea" id="RHEA:56560"/>
        <dbReference type="Rhea" id="RHEA-COMP:14606"/>
        <dbReference type="Rhea" id="RHEA-COMP:14607"/>
        <dbReference type="ChEBI" id="CHEBI:15378"/>
        <dbReference type="ChEBI" id="CHEBI:58223"/>
        <dbReference type="ChEBI" id="CHEBI:58885"/>
        <dbReference type="ChEBI" id="CHEBI:140574"/>
        <dbReference type="EC" id="2.4.1.186"/>
    </reaction>
</comment>
<comment type="cofactor">
    <cofactor evidence="1">
        <name>Mn(2+)</name>
        <dbReference type="ChEBI" id="CHEBI:29035"/>
    </cofactor>
</comment>
<keyword evidence="7" id="KW-0325">Glycoprotein</keyword>
<keyword evidence="6" id="KW-0320">Glycogen biosynthesis</keyword>
<comment type="caution">
    <text evidence="15">The sequence shown here is derived from an EMBL/GenBank/DDBJ whole genome shotgun (WGS) entry which is preliminary data.</text>
</comment>
<dbReference type="FunFam" id="3.90.550.10:FF:000092">
    <property type="entry name" value="Glycogenin 2"/>
    <property type="match status" value="1"/>
</dbReference>
<dbReference type="SUPFAM" id="SSF53448">
    <property type="entry name" value="Nucleotide-diphospho-sugar transferases"/>
    <property type="match status" value="1"/>
</dbReference>
<feature type="region of interest" description="Disordered" evidence="14">
    <location>
        <begin position="394"/>
        <end position="423"/>
    </location>
</feature>
<dbReference type="InterPro" id="IPR002495">
    <property type="entry name" value="Glyco_trans_8"/>
</dbReference>
<keyword evidence="4" id="KW-0808">Transferase</keyword>
<protein>
    <recommendedName>
        <fullName evidence="10">glycogenin glucosyltransferase</fullName>
        <ecNumber evidence="10">2.4.1.186</ecNumber>
    </recommendedName>
</protein>
<comment type="similarity">
    <text evidence="9">Belongs to the glycosyltransferase 8 family. Glycogenin subfamily.</text>
</comment>
<keyword evidence="3" id="KW-0963">Cytoplasm</keyword>
<dbReference type="GO" id="GO:0005737">
    <property type="term" value="C:cytoplasm"/>
    <property type="evidence" value="ECO:0007669"/>
    <property type="project" value="UniProtKB-SubCell"/>
</dbReference>
<evidence type="ECO:0000256" key="11">
    <source>
        <dbReference type="ARBA" id="ARBA00050886"/>
    </source>
</evidence>
<evidence type="ECO:0000256" key="4">
    <source>
        <dbReference type="ARBA" id="ARBA00022679"/>
    </source>
</evidence>
<sequence>MASHAFVTLLTSDSYLSGAIVTAHSIRKVEKAKHVNFDLVCLITLDSIKVESIKALRNIYDFVISVDPIRSSHCQQELNLLGRQDLSSTVTKIHIWRLEQYKSIVYLDTDTLVLKPLSHLFNLTPPFSACPDIGWPDCFNSGLMVIKPSQVTFETLYEVFSICGSWDGGDQGLLNDFFSNDRQQSFKQQDPQERPGWNRLSFVYNVTPSAYYTYAPAYKRHGDKISMIHFIGKEKPWHLIDRRRYRNASLGPLSSSPSRNAINYDGLVDKWLDAYEEALGPIQPPGLTVSQAEFIVPKYNAEWDRVRPSAYQAPTLDQLKRLFNKDFQPTEPIFHKHFAEGREGGYYSLPSIVRLNVSQEKVQSRPSTEIQVGKNHQTITSPQTNSLVHHHDLSHFSAPPVRDSLQDSSRVNPSGNSSLRNHVWDASRCSPPTEGFQMNEPMIYHYESVWDRPLKEQSKSLFQPISTPQIPPVTHQDYSRFLSTIPQSEPIQPIFPWESEGRKKVERVFPHEETPGNQVPLKPNPAIQSHSDVHCDSQNLSSSPPSIHNLSLSQIYRNAWDDDPMICNWSHFNSFSRQNSRGWDHLKKAKATLARTPRLEIKSFIGDENCIGEVLDEGNKISNAEGGDLSFDHQSKQITSTYRMRRDSEASSGDADEEDGGEDDEPASEAGEPEMNEALVAETVRESHMGTDIPHHSQMKPELCYGNEPERPLLRPPMMRSLIIGVPLSKTESTAEQIKISSNNTQKKHHEPHVTEASLHNTNDSKNFGVDVSQVTGLSQKSVERRLGGLV</sequence>
<keyword evidence="8" id="KW-0464">Manganese</keyword>
<evidence type="ECO:0000256" key="5">
    <source>
        <dbReference type="ARBA" id="ARBA00022723"/>
    </source>
</evidence>
<evidence type="ECO:0000256" key="13">
    <source>
        <dbReference type="ARBA" id="ARBA00057883"/>
    </source>
</evidence>
<evidence type="ECO:0000256" key="10">
    <source>
        <dbReference type="ARBA" id="ARBA00038934"/>
    </source>
</evidence>
<dbReference type="CDD" id="cd02537">
    <property type="entry name" value="GT8_Glycogenin"/>
    <property type="match status" value="1"/>
</dbReference>
<keyword evidence="5" id="KW-0479">Metal-binding</keyword>
<feature type="compositionally biased region" description="Acidic residues" evidence="14">
    <location>
        <begin position="654"/>
        <end position="673"/>
    </location>
</feature>
<evidence type="ECO:0000256" key="1">
    <source>
        <dbReference type="ARBA" id="ARBA00001936"/>
    </source>
</evidence>
<feature type="compositionally biased region" description="Polar residues" evidence="14">
    <location>
        <begin position="406"/>
        <end position="420"/>
    </location>
</feature>
<evidence type="ECO:0000256" key="8">
    <source>
        <dbReference type="ARBA" id="ARBA00023211"/>
    </source>
</evidence>
<comment type="catalytic activity">
    <reaction evidence="12">
        <text>L-tyrosyl-[glycogenin] + UDP-alpha-D-glucose = alpha-D-glucosyl-L-tyrosyl-[glycogenin] + UDP + H(+)</text>
        <dbReference type="Rhea" id="RHEA:23360"/>
        <dbReference type="Rhea" id="RHEA-COMP:14604"/>
        <dbReference type="Rhea" id="RHEA-COMP:14605"/>
        <dbReference type="ChEBI" id="CHEBI:15378"/>
        <dbReference type="ChEBI" id="CHEBI:46858"/>
        <dbReference type="ChEBI" id="CHEBI:58223"/>
        <dbReference type="ChEBI" id="CHEBI:58885"/>
        <dbReference type="ChEBI" id="CHEBI:140573"/>
        <dbReference type="EC" id="2.4.1.186"/>
    </reaction>
</comment>
<feature type="region of interest" description="Disordered" evidence="14">
    <location>
        <begin position="741"/>
        <end position="769"/>
    </location>
</feature>
<dbReference type="InterPro" id="IPR050587">
    <property type="entry name" value="GNT1/Glycosyltrans_8"/>
</dbReference>
<dbReference type="GO" id="GO:0005978">
    <property type="term" value="P:glycogen biosynthetic process"/>
    <property type="evidence" value="ECO:0007669"/>
    <property type="project" value="UniProtKB-KW"/>
</dbReference>
<evidence type="ECO:0000256" key="9">
    <source>
        <dbReference type="ARBA" id="ARBA00038162"/>
    </source>
</evidence>
<comment type="subcellular location">
    <subcellularLocation>
        <location evidence="2">Cytoplasm</location>
    </subcellularLocation>
</comment>
<dbReference type="GO" id="GO:0008466">
    <property type="term" value="F:glycogenin glucosyltransferase activity"/>
    <property type="evidence" value="ECO:0007669"/>
    <property type="project" value="UniProtKB-EC"/>
</dbReference>
<evidence type="ECO:0000313" key="16">
    <source>
        <dbReference type="Proteomes" id="UP000765509"/>
    </source>
</evidence>
<dbReference type="AlphaFoldDB" id="A0A9Q3BK69"/>
<evidence type="ECO:0000256" key="2">
    <source>
        <dbReference type="ARBA" id="ARBA00004496"/>
    </source>
</evidence>
<evidence type="ECO:0000313" key="15">
    <source>
        <dbReference type="EMBL" id="MBW0466698.1"/>
    </source>
</evidence>
<dbReference type="Gene3D" id="3.90.550.10">
    <property type="entry name" value="Spore Coat Polysaccharide Biosynthesis Protein SpsA, Chain A"/>
    <property type="match status" value="1"/>
</dbReference>
<dbReference type="InterPro" id="IPR029044">
    <property type="entry name" value="Nucleotide-diphossugar_trans"/>
</dbReference>
<evidence type="ECO:0000256" key="3">
    <source>
        <dbReference type="ARBA" id="ARBA00022490"/>
    </source>
</evidence>
<feature type="region of interest" description="Disordered" evidence="14">
    <location>
        <begin position="623"/>
        <end position="673"/>
    </location>
</feature>
<name>A0A9Q3BK69_9BASI</name>
<dbReference type="PANTHER" id="PTHR11183">
    <property type="entry name" value="GLYCOGENIN SUBFAMILY MEMBER"/>
    <property type="match status" value="1"/>
</dbReference>
<evidence type="ECO:0000256" key="7">
    <source>
        <dbReference type="ARBA" id="ARBA00023180"/>
    </source>
</evidence>
<dbReference type="GO" id="GO:0046872">
    <property type="term" value="F:metal ion binding"/>
    <property type="evidence" value="ECO:0007669"/>
    <property type="project" value="UniProtKB-KW"/>
</dbReference>
<dbReference type="Pfam" id="PF01501">
    <property type="entry name" value="Glyco_transf_8"/>
    <property type="match status" value="1"/>
</dbReference>
<dbReference type="EMBL" id="AVOT02001373">
    <property type="protein sequence ID" value="MBW0466698.1"/>
    <property type="molecule type" value="Genomic_DNA"/>
</dbReference>
<comment type="function">
    <text evidence="13">Self-glucosylating initiator of glycogen synthesis. It catalyzes the formation of a short alpha (1,4)-glucosyl chain covalently attached via a glucose 1-O-tyrosyl linkage to internal tyrosine residues and these chains act as primers for the elongation reaction catalyzed by glycogen synthase.</text>
</comment>
<dbReference type="OrthoDB" id="2014201at2759"/>
<reference evidence="15" key="1">
    <citation type="submission" date="2021-03" db="EMBL/GenBank/DDBJ databases">
        <title>Draft genome sequence of rust myrtle Austropuccinia psidii MF-1, a brazilian biotype.</title>
        <authorList>
            <person name="Quecine M.C."/>
            <person name="Pachon D.M.R."/>
            <person name="Bonatelli M.L."/>
            <person name="Correr F.H."/>
            <person name="Franceschini L.M."/>
            <person name="Leite T.F."/>
            <person name="Margarido G.R.A."/>
            <person name="Almeida C.A."/>
            <person name="Ferrarezi J.A."/>
            <person name="Labate C.A."/>
        </authorList>
    </citation>
    <scope>NUCLEOTIDE SEQUENCE</scope>
    <source>
        <strain evidence="15">MF-1</strain>
    </source>
</reference>
<dbReference type="Proteomes" id="UP000765509">
    <property type="component" value="Unassembled WGS sequence"/>
</dbReference>
<proteinExistence type="inferred from homology"/>
<evidence type="ECO:0000256" key="12">
    <source>
        <dbReference type="ARBA" id="ARBA00052293"/>
    </source>
</evidence>
<organism evidence="15 16">
    <name type="scientific">Austropuccinia psidii MF-1</name>
    <dbReference type="NCBI Taxonomy" id="1389203"/>
    <lineage>
        <taxon>Eukaryota</taxon>
        <taxon>Fungi</taxon>
        <taxon>Dikarya</taxon>
        <taxon>Basidiomycota</taxon>
        <taxon>Pucciniomycotina</taxon>
        <taxon>Pucciniomycetes</taxon>
        <taxon>Pucciniales</taxon>
        <taxon>Sphaerophragmiaceae</taxon>
        <taxon>Austropuccinia</taxon>
    </lineage>
</organism>
<evidence type="ECO:0000256" key="6">
    <source>
        <dbReference type="ARBA" id="ARBA00023056"/>
    </source>
</evidence>
<evidence type="ECO:0000256" key="14">
    <source>
        <dbReference type="SAM" id="MobiDB-lite"/>
    </source>
</evidence>
<keyword evidence="16" id="KW-1185">Reference proteome</keyword>
<accession>A0A9Q3BK69</accession>